<evidence type="ECO:0000313" key="1">
    <source>
        <dbReference type="EMBL" id="KAH7959953.1"/>
    </source>
</evidence>
<protein>
    <submittedName>
        <fullName evidence="1">Uncharacterized protein</fullName>
    </submittedName>
</protein>
<comment type="caution">
    <text evidence="1">The sequence shown here is derived from an EMBL/GenBank/DDBJ whole genome shotgun (WGS) entry which is preliminary data.</text>
</comment>
<dbReference type="EMBL" id="CM023472">
    <property type="protein sequence ID" value="KAH7959953.1"/>
    <property type="molecule type" value="Genomic_DNA"/>
</dbReference>
<name>A0ACB8D6K1_DERSI</name>
<organism evidence="1 2">
    <name type="scientific">Dermacentor silvarum</name>
    <name type="common">Tick</name>
    <dbReference type="NCBI Taxonomy" id="543639"/>
    <lineage>
        <taxon>Eukaryota</taxon>
        <taxon>Metazoa</taxon>
        <taxon>Ecdysozoa</taxon>
        <taxon>Arthropoda</taxon>
        <taxon>Chelicerata</taxon>
        <taxon>Arachnida</taxon>
        <taxon>Acari</taxon>
        <taxon>Parasitiformes</taxon>
        <taxon>Ixodida</taxon>
        <taxon>Ixodoidea</taxon>
        <taxon>Ixodidae</taxon>
        <taxon>Rhipicephalinae</taxon>
        <taxon>Dermacentor</taxon>
    </lineage>
</organism>
<gene>
    <name evidence="1" type="ORF">HPB49_015500</name>
</gene>
<sequence>MYSQEEPALDTMCPNHQQNIIVISTPNEANINKYLQTRLLRINDQLHEVSVYERAPTLTTKGVIRGIPLEDNPKRMDEKIVNSRSPTALAGSDSANRLLLSSPATASCSAPWCVTEKLSSDAPDTGNESTYNTNAAALATEWTSAPTHKTRYAEATVPKP</sequence>
<accession>A0ACB8D6K1</accession>
<keyword evidence="2" id="KW-1185">Reference proteome</keyword>
<proteinExistence type="predicted"/>
<reference evidence="1" key="1">
    <citation type="submission" date="2020-05" db="EMBL/GenBank/DDBJ databases">
        <title>Large-scale comparative analyses of tick genomes elucidate their genetic diversity and vector capacities.</title>
        <authorList>
            <person name="Jia N."/>
            <person name="Wang J."/>
            <person name="Shi W."/>
            <person name="Du L."/>
            <person name="Sun Y."/>
            <person name="Zhan W."/>
            <person name="Jiang J."/>
            <person name="Wang Q."/>
            <person name="Zhang B."/>
            <person name="Ji P."/>
            <person name="Sakyi L.B."/>
            <person name="Cui X."/>
            <person name="Yuan T."/>
            <person name="Jiang B."/>
            <person name="Yang W."/>
            <person name="Lam T.T.-Y."/>
            <person name="Chang Q."/>
            <person name="Ding S."/>
            <person name="Wang X."/>
            <person name="Zhu J."/>
            <person name="Ruan X."/>
            <person name="Zhao L."/>
            <person name="Wei J."/>
            <person name="Que T."/>
            <person name="Du C."/>
            <person name="Cheng J."/>
            <person name="Dai P."/>
            <person name="Han X."/>
            <person name="Huang E."/>
            <person name="Gao Y."/>
            <person name="Liu J."/>
            <person name="Shao H."/>
            <person name="Ye R."/>
            <person name="Li L."/>
            <person name="Wei W."/>
            <person name="Wang X."/>
            <person name="Wang C."/>
            <person name="Yang T."/>
            <person name="Huo Q."/>
            <person name="Li W."/>
            <person name="Guo W."/>
            <person name="Chen H."/>
            <person name="Zhou L."/>
            <person name="Ni X."/>
            <person name="Tian J."/>
            <person name="Zhou Y."/>
            <person name="Sheng Y."/>
            <person name="Liu T."/>
            <person name="Pan Y."/>
            <person name="Xia L."/>
            <person name="Li J."/>
            <person name="Zhao F."/>
            <person name="Cao W."/>
        </authorList>
    </citation>
    <scope>NUCLEOTIDE SEQUENCE</scope>
    <source>
        <strain evidence="1">Dsil-2018</strain>
    </source>
</reference>
<evidence type="ECO:0000313" key="2">
    <source>
        <dbReference type="Proteomes" id="UP000821865"/>
    </source>
</evidence>
<dbReference type="Proteomes" id="UP000821865">
    <property type="component" value="Chromosome 3"/>
</dbReference>